<protein>
    <recommendedName>
        <fullName evidence="10">Bromo domain-containing protein</fullName>
    </recommendedName>
</protein>
<dbReference type="CDD" id="cd05515">
    <property type="entry name" value="Bromo_polybromo_V"/>
    <property type="match status" value="1"/>
</dbReference>
<dbReference type="PROSITE" id="PS50014">
    <property type="entry name" value="BROMODOMAIN_2"/>
    <property type="match status" value="1"/>
</dbReference>
<reference evidence="11" key="4">
    <citation type="submission" date="2025-09" db="UniProtKB">
        <authorList>
            <consortium name="Ensembl"/>
        </authorList>
    </citation>
    <scope>IDENTIFICATION</scope>
    <source>
        <strain evidence="11">HNI</strain>
    </source>
</reference>
<feature type="domain" description="Bromo" evidence="10">
    <location>
        <begin position="86"/>
        <end position="156"/>
    </location>
</feature>
<dbReference type="PANTHER" id="PTHR16062:SF19">
    <property type="entry name" value="PROTEIN POLYBROMO-1"/>
    <property type="match status" value="1"/>
</dbReference>
<dbReference type="CDD" id="cd05526">
    <property type="entry name" value="Bromo_polybromo_VI"/>
    <property type="match status" value="1"/>
</dbReference>
<dbReference type="InterPro" id="IPR036427">
    <property type="entry name" value="Bromodomain-like_sf"/>
</dbReference>
<dbReference type="SUPFAM" id="SSF47370">
    <property type="entry name" value="Bromodomain"/>
    <property type="match status" value="3"/>
</dbReference>
<dbReference type="InterPro" id="IPR018359">
    <property type="entry name" value="Bromodomain_CS"/>
</dbReference>
<evidence type="ECO:0000256" key="6">
    <source>
        <dbReference type="ARBA" id="ARBA00023163"/>
    </source>
</evidence>
<evidence type="ECO:0000256" key="9">
    <source>
        <dbReference type="SAM" id="MobiDB-lite"/>
    </source>
</evidence>
<evidence type="ECO:0000256" key="8">
    <source>
        <dbReference type="PROSITE-ProRule" id="PRU00035"/>
    </source>
</evidence>
<dbReference type="FunFam" id="1.20.920.10:FF:000009">
    <property type="entry name" value="Protein polybromo-1 isoform 1"/>
    <property type="match status" value="1"/>
</dbReference>
<keyword evidence="4" id="KW-0805">Transcription regulation</keyword>
<keyword evidence="5 8" id="KW-0103">Bromodomain</keyword>
<dbReference type="GO" id="GO:0016586">
    <property type="term" value="C:RSC-type complex"/>
    <property type="evidence" value="ECO:0007669"/>
    <property type="project" value="InterPro"/>
</dbReference>
<dbReference type="Pfam" id="PF00439">
    <property type="entry name" value="Bromodomain"/>
    <property type="match status" value="2"/>
</dbReference>
<keyword evidence="7" id="KW-0539">Nucleus</keyword>
<dbReference type="InterPro" id="IPR001487">
    <property type="entry name" value="Bromodomain"/>
</dbReference>
<evidence type="ECO:0000256" key="3">
    <source>
        <dbReference type="ARBA" id="ARBA00022853"/>
    </source>
</evidence>
<dbReference type="InterPro" id="IPR037382">
    <property type="entry name" value="Rsc/polybromo"/>
</dbReference>
<dbReference type="PANTHER" id="PTHR16062">
    <property type="entry name" value="SWI/SNF-RELATED"/>
    <property type="match status" value="1"/>
</dbReference>
<keyword evidence="6" id="KW-0804">Transcription</keyword>
<evidence type="ECO:0000313" key="12">
    <source>
        <dbReference type="Proteomes" id="UP000265180"/>
    </source>
</evidence>
<reference evidence="11 12" key="2">
    <citation type="submission" date="2017-04" db="EMBL/GenBank/DDBJ databases">
        <title>CpG methylation of centromeres and impact of large insertions on vertebrate speciation.</title>
        <authorList>
            <person name="Ichikawa K."/>
            <person name="Yoshimura J."/>
            <person name="Morishita S."/>
        </authorList>
    </citation>
    <scope>NUCLEOTIDE SEQUENCE</scope>
    <source>
        <strain evidence="11 12">HNI</strain>
    </source>
</reference>
<dbReference type="Gene3D" id="1.20.920.10">
    <property type="entry name" value="Bromodomain-like"/>
    <property type="match status" value="3"/>
</dbReference>
<dbReference type="PRINTS" id="PR00503">
    <property type="entry name" value="BROMODOMAIN"/>
</dbReference>
<evidence type="ECO:0000259" key="10">
    <source>
        <dbReference type="PROSITE" id="PS50014"/>
    </source>
</evidence>
<dbReference type="SMART" id="SM00297">
    <property type="entry name" value="BROMO"/>
    <property type="match status" value="2"/>
</dbReference>
<organism evidence="11 12">
    <name type="scientific">Oryzias latipes</name>
    <name type="common">Japanese rice fish</name>
    <name type="synonym">Japanese killifish</name>
    <dbReference type="NCBI Taxonomy" id="8090"/>
    <lineage>
        <taxon>Eukaryota</taxon>
        <taxon>Metazoa</taxon>
        <taxon>Chordata</taxon>
        <taxon>Craniata</taxon>
        <taxon>Vertebrata</taxon>
        <taxon>Euteleostomi</taxon>
        <taxon>Actinopterygii</taxon>
        <taxon>Neopterygii</taxon>
        <taxon>Teleostei</taxon>
        <taxon>Neoteleostei</taxon>
        <taxon>Acanthomorphata</taxon>
        <taxon>Ovalentaria</taxon>
        <taxon>Atherinomorphae</taxon>
        <taxon>Beloniformes</taxon>
        <taxon>Adrianichthyidae</taxon>
        <taxon>Oryziinae</taxon>
        <taxon>Oryzias</taxon>
    </lineage>
</organism>
<keyword evidence="2" id="KW-0677">Repeat</keyword>
<dbReference type="GO" id="GO:0006338">
    <property type="term" value="P:chromatin remodeling"/>
    <property type="evidence" value="ECO:0007669"/>
    <property type="project" value="InterPro"/>
</dbReference>
<reference evidence="11" key="3">
    <citation type="submission" date="2025-08" db="UniProtKB">
        <authorList>
            <consortium name="Ensembl"/>
        </authorList>
    </citation>
    <scope>IDENTIFICATION</scope>
    <source>
        <strain evidence="11">HNI</strain>
    </source>
</reference>
<dbReference type="Ensembl" id="ENSORLT00020003961.1">
    <property type="protein sequence ID" value="ENSORLP00020025626.1"/>
    <property type="gene ID" value="ENSORLG00020007729.1"/>
</dbReference>
<evidence type="ECO:0000256" key="2">
    <source>
        <dbReference type="ARBA" id="ARBA00022737"/>
    </source>
</evidence>
<evidence type="ECO:0000256" key="1">
    <source>
        <dbReference type="ARBA" id="ARBA00004123"/>
    </source>
</evidence>
<reference key="1">
    <citation type="journal article" date="2007" name="Nature">
        <title>The medaka draft genome and insights into vertebrate genome evolution.</title>
        <authorList>
            <person name="Kasahara M."/>
            <person name="Naruse K."/>
            <person name="Sasaki S."/>
            <person name="Nakatani Y."/>
            <person name="Qu W."/>
            <person name="Ahsan B."/>
            <person name="Yamada T."/>
            <person name="Nagayasu Y."/>
            <person name="Doi K."/>
            <person name="Kasai Y."/>
            <person name="Jindo T."/>
            <person name="Kobayashi D."/>
            <person name="Shimada A."/>
            <person name="Toyoda A."/>
            <person name="Kuroki Y."/>
            <person name="Fujiyama A."/>
            <person name="Sasaki T."/>
            <person name="Shimizu A."/>
            <person name="Asakawa S."/>
            <person name="Shimizu N."/>
            <person name="Hashimoto S."/>
            <person name="Yang J."/>
            <person name="Lee Y."/>
            <person name="Matsushima K."/>
            <person name="Sugano S."/>
            <person name="Sakaizumi M."/>
            <person name="Narita T."/>
            <person name="Ohishi K."/>
            <person name="Haga S."/>
            <person name="Ohta F."/>
            <person name="Nomoto H."/>
            <person name="Nogata K."/>
            <person name="Morishita T."/>
            <person name="Endo T."/>
            <person name="Shin-I T."/>
            <person name="Takeda H."/>
            <person name="Morishita S."/>
            <person name="Kohara Y."/>
        </authorList>
    </citation>
    <scope>NUCLEOTIDE SEQUENCE [LARGE SCALE GENOMIC DNA]</scope>
    <source>
        <strain>Hd-rR</strain>
    </source>
</reference>
<evidence type="ECO:0000256" key="7">
    <source>
        <dbReference type="ARBA" id="ARBA00023242"/>
    </source>
</evidence>
<evidence type="ECO:0000313" key="11">
    <source>
        <dbReference type="Ensembl" id="ENSORLP00020025626.1"/>
    </source>
</evidence>
<dbReference type="PROSITE" id="PS00633">
    <property type="entry name" value="BROMODOMAIN_1"/>
    <property type="match status" value="1"/>
</dbReference>
<dbReference type="AlphaFoldDB" id="A0A3P9LYP2"/>
<keyword evidence="3" id="KW-0156">Chromatin regulator</keyword>
<dbReference type="FunFam" id="1.20.920.10:FF:000006">
    <property type="entry name" value="protein polybromo-1 isoform X1"/>
    <property type="match status" value="1"/>
</dbReference>
<feature type="region of interest" description="Disordered" evidence="9">
    <location>
        <begin position="316"/>
        <end position="341"/>
    </location>
</feature>
<name>A0A3P9LYP2_ORYLA</name>
<accession>A0A3P9LYP2</accession>
<evidence type="ECO:0000256" key="4">
    <source>
        <dbReference type="ARBA" id="ARBA00023015"/>
    </source>
</evidence>
<sequence length="442" mass="52018">MKLMFRNARHYNEEGSQVYNDADILEKIMEDRRRDLGPATDEDDTMSPKLKIRKNSINLKKSKYLSPLQQKLNELYEAVKNYTDKRGRRLSTIFLRLPSRAELPDYYIAIKKPVDMEKIKSHMLANKYQDVDALVEDFVLMFNNACTYNEPESLIYRDALLLHKVLLETRRDLEGGEDTHVPDVPRLIQELVRSLFVSVLGHQDDEGRCYSDSLAEIPAADPANSEKPLLNFEIIRKNVDRSRYRRLDVFQDHMFEVLEKARRLSRTDSEIFEDAVELQQFFIKIRDELCKNGEILMSPALSYTCKHLHSDVDKEKKEKLPKEYEEDRIKREEEKKEAEKREDPVVASWPVQRTYSQDCSFKDSMYHVGDCVYVEPSSSVSKWDQALKVQKQDVRLTKEQESRLPSHWLKSKGAHKTMADALWRLRDMMLRDTLNICQTYHL</sequence>
<comment type="subcellular location">
    <subcellularLocation>
        <location evidence="1">Nucleus</location>
    </subcellularLocation>
</comment>
<dbReference type="Proteomes" id="UP000265180">
    <property type="component" value="Chromosome 5"/>
</dbReference>
<evidence type="ECO:0000256" key="5">
    <source>
        <dbReference type="ARBA" id="ARBA00023117"/>
    </source>
</evidence>
<proteinExistence type="predicted"/>
<dbReference type="InterPro" id="IPR037968">
    <property type="entry name" value="PBRM1_BD5"/>
</dbReference>